<dbReference type="SUPFAM" id="SSF56935">
    <property type="entry name" value="Porins"/>
    <property type="match status" value="1"/>
</dbReference>
<gene>
    <name evidence="16" type="ORF">HNQ52_002688</name>
</gene>
<evidence type="ECO:0000256" key="9">
    <source>
        <dbReference type="ARBA" id="ARBA00023237"/>
    </source>
</evidence>
<dbReference type="InterPro" id="IPR000531">
    <property type="entry name" value="Beta-barrel_TonB"/>
</dbReference>
<accession>A0A7W8D739</accession>
<dbReference type="Proteomes" id="UP000521199">
    <property type="component" value="Unassembled WGS sequence"/>
</dbReference>
<sequence length="766" mass="82334">MTSCTSLPRPALLALAVSSALCLMAPPSHAAAVADAGAPARADARTLDEMVVEGRSVPKAASPKYTQPLLDTPQSITQVPTEVIEGQNLLGLRDILSTLPGITFGAGEGGGGYGDSINLRGFSANNDITVDGIRDSAQYTRSDTFNLETVEVINGANSVNSGAGAVGGTINLVSKVANDQDFTRAQLGAGTDSYGRATVDSNTTFGENSAFRINAMWHRNDIPGRDVEENERWGIAPSVAFGLGTDTVVSLSYLHQEDDNIPQYGVPYFPGIGNGGPLPGVDPSDYFGYRNIDTQEIEVDAFTAKINHSFSENFSVSNVTRQSTTTQFSRVNPPQGTWCLDSGINPANGSTCDAPGTYQPSGPRGNTRDSENQIAINQTDFLSTFRTGGIEHDLVTGFSISHETYDLRSGSSLRNADGTTVPYPVMDLHDPDSIWTGPVNFIQTAKQAGELDNRALYALDTMKFSDALHLNLGVRYERNEGTHRSDTIAIPADGGTVTPGVEAQNNDDLLSYRGGLVFKPAENGTIYLSYGNSETPSKASVNGACSATTCNVDPESAVITELGTKWDLYDGALSLTAAVFRNERENYKVQDNNNPDNPSQEQQLDGSARVDGLLLGAVGRISENWYVYANYARLESEVLQGVSDNDAALGSDFARGDRLTNTPEDSASLWTTYDLSSQWQVGYGVTYLGKVWLTQHNADNPDGPLVTAPGYTVHRAMVNWRATQQLSLQLNATNLFDKEYYTRPRNNGWSTPGEARSVVLTASYNF</sequence>
<feature type="domain" description="TonB-dependent receptor plug" evidence="15">
    <location>
        <begin position="69"/>
        <end position="169"/>
    </location>
</feature>
<evidence type="ECO:0000256" key="12">
    <source>
        <dbReference type="SAM" id="MobiDB-lite"/>
    </source>
</evidence>
<dbReference type="Gene3D" id="2.40.170.20">
    <property type="entry name" value="TonB-dependent receptor, beta-barrel domain"/>
    <property type="match status" value="1"/>
</dbReference>
<dbReference type="Gene3D" id="2.170.130.10">
    <property type="entry name" value="TonB-dependent receptor, plug domain"/>
    <property type="match status" value="1"/>
</dbReference>
<dbReference type="NCBIfam" id="TIGR01783">
    <property type="entry name" value="TonB-siderophor"/>
    <property type="match status" value="1"/>
</dbReference>
<dbReference type="PANTHER" id="PTHR32552">
    <property type="entry name" value="FERRICHROME IRON RECEPTOR-RELATED"/>
    <property type="match status" value="1"/>
</dbReference>
<organism evidence="16 17">
    <name type="scientific">Chiayiivirga flava</name>
    <dbReference type="NCBI Taxonomy" id="659595"/>
    <lineage>
        <taxon>Bacteria</taxon>
        <taxon>Pseudomonadati</taxon>
        <taxon>Pseudomonadota</taxon>
        <taxon>Gammaproteobacteria</taxon>
        <taxon>Lysobacterales</taxon>
        <taxon>Lysobacteraceae</taxon>
        <taxon>Chiayiivirga</taxon>
    </lineage>
</organism>
<dbReference type="PANTHER" id="PTHR32552:SF83">
    <property type="entry name" value="BLR3904 PROTEIN"/>
    <property type="match status" value="1"/>
</dbReference>
<evidence type="ECO:0000256" key="11">
    <source>
        <dbReference type="RuleBase" id="RU003357"/>
    </source>
</evidence>
<keyword evidence="5 10" id="KW-0812">Transmembrane</keyword>
<protein>
    <submittedName>
        <fullName evidence="16">Catecholate siderophore receptor</fullName>
    </submittedName>
</protein>
<keyword evidence="6 11" id="KW-0798">TonB box</keyword>
<evidence type="ECO:0000256" key="10">
    <source>
        <dbReference type="PROSITE-ProRule" id="PRU01360"/>
    </source>
</evidence>
<keyword evidence="3 10" id="KW-0813">Transport</keyword>
<evidence type="ECO:0000259" key="14">
    <source>
        <dbReference type="Pfam" id="PF00593"/>
    </source>
</evidence>
<keyword evidence="13" id="KW-0732">Signal</keyword>
<name>A0A7W8D739_9GAMM</name>
<feature type="signal peptide" evidence="13">
    <location>
        <begin position="1"/>
        <end position="30"/>
    </location>
</feature>
<feature type="region of interest" description="Disordered" evidence="12">
    <location>
        <begin position="586"/>
        <end position="606"/>
    </location>
</feature>
<keyword evidence="4 10" id="KW-1134">Transmembrane beta strand</keyword>
<keyword evidence="7 10" id="KW-0472">Membrane</keyword>
<dbReference type="InterPro" id="IPR010105">
    <property type="entry name" value="TonB_sidphr_rcpt"/>
</dbReference>
<comment type="caution">
    <text evidence="16">The sequence shown here is derived from an EMBL/GenBank/DDBJ whole genome shotgun (WGS) entry which is preliminary data.</text>
</comment>
<feature type="compositionally biased region" description="Polar residues" evidence="12">
    <location>
        <begin position="589"/>
        <end position="605"/>
    </location>
</feature>
<dbReference type="Pfam" id="PF00593">
    <property type="entry name" value="TonB_dep_Rec_b-barrel"/>
    <property type="match status" value="1"/>
</dbReference>
<comment type="subcellular location">
    <subcellularLocation>
        <location evidence="1 10">Cell outer membrane</location>
        <topology evidence="1 10">Multi-pass membrane protein</topology>
    </subcellularLocation>
</comment>
<dbReference type="GO" id="GO:0015891">
    <property type="term" value="P:siderophore transport"/>
    <property type="evidence" value="ECO:0007669"/>
    <property type="project" value="InterPro"/>
</dbReference>
<dbReference type="RefSeq" id="WP_183961675.1">
    <property type="nucleotide sequence ID" value="NZ_JACHHP010000005.1"/>
</dbReference>
<dbReference type="InterPro" id="IPR012910">
    <property type="entry name" value="Plug_dom"/>
</dbReference>
<dbReference type="InterPro" id="IPR036942">
    <property type="entry name" value="Beta-barrel_TonB_sf"/>
</dbReference>
<feature type="domain" description="TonB-dependent receptor-like beta-barrel" evidence="14">
    <location>
        <begin position="245"/>
        <end position="735"/>
    </location>
</feature>
<evidence type="ECO:0000256" key="8">
    <source>
        <dbReference type="ARBA" id="ARBA00023170"/>
    </source>
</evidence>
<dbReference type="Pfam" id="PF07715">
    <property type="entry name" value="Plug"/>
    <property type="match status" value="1"/>
</dbReference>
<dbReference type="PROSITE" id="PS52016">
    <property type="entry name" value="TONB_DEPENDENT_REC_3"/>
    <property type="match status" value="1"/>
</dbReference>
<dbReference type="GO" id="GO:0009279">
    <property type="term" value="C:cell outer membrane"/>
    <property type="evidence" value="ECO:0007669"/>
    <property type="project" value="UniProtKB-SubCell"/>
</dbReference>
<evidence type="ECO:0000256" key="7">
    <source>
        <dbReference type="ARBA" id="ARBA00023136"/>
    </source>
</evidence>
<keyword evidence="9 10" id="KW-0998">Cell outer membrane</keyword>
<feature type="chain" id="PRO_5031321999" evidence="13">
    <location>
        <begin position="31"/>
        <end position="766"/>
    </location>
</feature>
<dbReference type="AlphaFoldDB" id="A0A7W8D739"/>
<evidence type="ECO:0000256" key="13">
    <source>
        <dbReference type="SAM" id="SignalP"/>
    </source>
</evidence>
<evidence type="ECO:0000256" key="4">
    <source>
        <dbReference type="ARBA" id="ARBA00022452"/>
    </source>
</evidence>
<dbReference type="GO" id="GO:0015344">
    <property type="term" value="F:siderophore uptake transmembrane transporter activity"/>
    <property type="evidence" value="ECO:0007669"/>
    <property type="project" value="TreeGrafter"/>
</dbReference>
<dbReference type="InterPro" id="IPR039426">
    <property type="entry name" value="TonB-dep_rcpt-like"/>
</dbReference>
<evidence type="ECO:0000313" key="17">
    <source>
        <dbReference type="Proteomes" id="UP000521199"/>
    </source>
</evidence>
<evidence type="ECO:0000256" key="3">
    <source>
        <dbReference type="ARBA" id="ARBA00022448"/>
    </source>
</evidence>
<keyword evidence="8 16" id="KW-0675">Receptor</keyword>
<reference evidence="16 17" key="1">
    <citation type="submission" date="2020-08" db="EMBL/GenBank/DDBJ databases">
        <title>Genomic Encyclopedia of Type Strains, Phase IV (KMG-IV): sequencing the most valuable type-strain genomes for metagenomic binning, comparative biology and taxonomic classification.</title>
        <authorList>
            <person name="Goeker M."/>
        </authorList>
    </citation>
    <scope>NUCLEOTIDE SEQUENCE [LARGE SCALE GENOMIC DNA]</scope>
    <source>
        <strain evidence="16 17">DSM 24163</strain>
    </source>
</reference>
<evidence type="ECO:0000256" key="6">
    <source>
        <dbReference type="ARBA" id="ARBA00023077"/>
    </source>
</evidence>
<evidence type="ECO:0000256" key="5">
    <source>
        <dbReference type="ARBA" id="ARBA00022692"/>
    </source>
</evidence>
<proteinExistence type="inferred from homology"/>
<evidence type="ECO:0000256" key="2">
    <source>
        <dbReference type="ARBA" id="ARBA00009810"/>
    </source>
</evidence>
<dbReference type="CDD" id="cd01347">
    <property type="entry name" value="ligand_gated_channel"/>
    <property type="match status" value="1"/>
</dbReference>
<evidence type="ECO:0000256" key="1">
    <source>
        <dbReference type="ARBA" id="ARBA00004571"/>
    </source>
</evidence>
<dbReference type="GO" id="GO:0038023">
    <property type="term" value="F:signaling receptor activity"/>
    <property type="evidence" value="ECO:0007669"/>
    <property type="project" value="InterPro"/>
</dbReference>
<dbReference type="EMBL" id="JACHHP010000005">
    <property type="protein sequence ID" value="MBB5209125.1"/>
    <property type="molecule type" value="Genomic_DNA"/>
</dbReference>
<keyword evidence="17" id="KW-1185">Reference proteome</keyword>
<dbReference type="InterPro" id="IPR037066">
    <property type="entry name" value="Plug_dom_sf"/>
</dbReference>
<comment type="similarity">
    <text evidence="2 10 11">Belongs to the TonB-dependent receptor family.</text>
</comment>
<evidence type="ECO:0000259" key="15">
    <source>
        <dbReference type="Pfam" id="PF07715"/>
    </source>
</evidence>
<evidence type="ECO:0000313" key="16">
    <source>
        <dbReference type="EMBL" id="MBB5209125.1"/>
    </source>
</evidence>